<feature type="compositionally biased region" description="Low complexity" evidence="1">
    <location>
        <begin position="163"/>
        <end position="179"/>
    </location>
</feature>
<dbReference type="OrthoDB" id="2976199at2759"/>
<feature type="compositionally biased region" description="Basic and acidic residues" evidence="1">
    <location>
        <begin position="95"/>
        <end position="160"/>
    </location>
</feature>
<name>A0A4Y7TQL3_COPMI</name>
<evidence type="ECO:0000313" key="2">
    <source>
        <dbReference type="EMBL" id="TEB36234.1"/>
    </source>
</evidence>
<feature type="region of interest" description="Disordered" evidence="1">
    <location>
        <begin position="348"/>
        <end position="393"/>
    </location>
</feature>
<dbReference type="STRING" id="71717.A0A4Y7TQL3"/>
<keyword evidence="3" id="KW-1185">Reference proteome</keyword>
<proteinExistence type="predicted"/>
<sequence length="393" mass="44667">MTEYDYSPQAWERHIATQQRIARWVDDTLTQPPCNAFSPATPHVQALKLKEEKKQRRREERRPVYDDESDVSDDHDSRYARSSQKTATRHRKTHSTKETTTHRSPRREWSKERERDRDRERRDRERPRDQERASTRTYKPEKTEKYGRHDADYVWVDRDAPTSASSRPRASSQSVSSKPRVSHSSRTHNLPHLSLDVPPVPLTRQEQYYYHNHRNSHSSQSSATTPNSGSTTHGMFPSPQVPPHSAPPITGQAPRLGGSPPKPLRAQTMPFAYPAGYPHVDKNRYPTRPPVGSQPVVVPIRPTHSGSKSYGTPMAYAPDPSKAPQFPYSAYQSPSKPPSLLKRMFGFKAKNESIPQPQYHPPPQPTRGDKGSAMFLGGGGGGRQMSRKRSVSF</sequence>
<protein>
    <submittedName>
        <fullName evidence="2">Uncharacterized protein</fullName>
    </submittedName>
</protein>
<feature type="region of interest" description="Disordered" evidence="1">
    <location>
        <begin position="29"/>
        <end position="200"/>
    </location>
</feature>
<evidence type="ECO:0000313" key="3">
    <source>
        <dbReference type="Proteomes" id="UP000298030"/>
    </source>
</evidence>
<comment type="caution">
    <text evidence="2">The sequence shown here is derived from an EMBL/GenBank/DDBJ whole genome shotgun (WGS) entry which is preliminary data.</text>
</comment>
<dbReference type="EMBL" id="QPFP01000006">
    <property type="protein sequence ID" value="TEB36234.1"/>
    <property type="molecule type" value="Genomic_DNA"/>
</dbReference>
<reference evidence="2 3" key="1">
    <citation type="journal article" date="2019" name="Nat. Ecol. Evol.">
        <title>Megaphylogeny resolves global patterns of mushroom evolution.</title>
        <authorList>
            <person name="Varga T."/>
            <person name="Krizsan K."/>
            <person name="Foldi C."/>
            <person name="Dima B."/>
            <person name="Sanchez-Garcia M."/>
            <person name="Sanchez-Ramirez S."/>
            <person name="Szollosi G.J."/>
            <person name="Szarkandi J.G."/>
            <person name="Papp V."/>
            <person name="Albert L."/>
            <person name="Andreopoulos W."/>
            <person name="Angelini C."/>
            <person name="Antonin V."/>
            <person name="Barry K.W."/>
            <person name="Bougher N.L."/>
            <person name="Buchanan P."/>
            <person name="Buyck B."/>
            <person name="Bense V."/>
            <person name="Catcheside P."/>
            <person name="Chovatia M."/>
            <person name="Cooper J."/>
            <person name="Damon W."/>
            <person name="Desjardin D."/>
            <person name="Finy P."/>
            <person name="Geml J."/>
            <person name="Haridas S."/>
            <person name="Hughes K."/>
            <person name="Justo A."/>
            <person name="Karasinski D."/>
            <person name="Kautmanova I."/>
            <person name="Kiss B."/>
            <person name="Kocsube S."/>
            <person name="Kotiranta H."/>
            <person name="LaButti K.M."/>
            <person name="Lechner B.E."/>
            <person name="Liimatainen K."/>
            <person name="Lipzen A."/>
            <person name="Lukacs Z."/>
            <person name="Mihaltcheva S."/>
            <person name="Morgado L.N."/>
            <person name="Niskanen T."/>
            <person name="Noordeloos M.E."/>
            <person name="Ohm R.A."/>
            <person name="Ortiz-Santana B."/>
            <person name="Ovrebo C."/>
            <person name="Racz N."/>
            <person name="Riley R."/>
            <person name="Savchenko A."/>
            <person name="Shiryaev A."/>
            <person name="Soop K."/>
            <person name="Spirin V."/>
            <person name="Szebenyi C."/>
            <person name="Tomsovsky M."/>
            <person name="Tulloss R.E."/>
            <person name="Uehling J."/>
            <person name="Grigoriev I.V."/>
            <person name="Vagvolgyi C."/>
            <person name="Papp T."/>
            <person name="Martin F.M."/>
            <person name="Miettinen O."/>
            <person name="Hibbett D.S."/>
            <person name="Nagy L.G."/>
        </authorList>
    </citation>
    <scope>NUCLEOTIDE SEQUENCE [LARGE SCALE GENOMIC DNA]</scope>
    <source>
        <strain evidence="2 3">FP101781</strain>
    </source>
</reference>
<dbReference type="Proteomes" id="UP000298030">
    <property type="component" value="Unassembled WGS sequence"/>
</dbReference>
<feature type="compositionally biased region" description="Basic and acidic residues" evidence="1">
    <location>
        <begin position="48"/>
        <end position="65"/>
    </location>
</feature>
<feature type="region of interest" description="Disordered" evidence="1">
    <location>
        <begin position="213"/>
        <end position="268"/>
    </location>
</feature>
<dbReference type="AlphaFoldDB" id="A0A4Y7TQL3"/>
<feature type="compositionally biased region" description="Polar residues" evidence="1">
    <location>
        <begin position="223"/>
        <end position="233"/>
    </location>
</feature>
<organism evidence="2 3">
    <name type="scientific">Coprinellus micaceus</name>
    <name type="common">Glistening ink-cap mushroom</name>
    <name type="synonym">Coprinus micaceus</name>
    <dbReference type="NCBI Taxonomy" id="71717"/>
    <lineage>
        <taxon>Eukaryota</taxon>
        <taxon>Fungi</taxon>
        <taxon>Dikarya</taxon>
        <taxon>Basidiomycota</taxon>
        <taxon>Agaricomycotina</taxon>
        <taxon>Agaricomycetes</taxon>
        <taxon>Agaricomycetidae</taxon>
        <taxon>Agaricales</taxon>
        <taxon>Agaricineae</taxon>
        <taxon>Psathyrellaceae</taxon>
        <taxon>Coprinellus</taxon>
    </lineage>
</organism>
<evidence type="ECO:0000256" key="1">
    <source>
        <dbReference type="SAM" id="MobiDB-lite"/>
    </source>
</evidence>
<gene>
    <name evidence="2" type="ORF">FA13DRAFT_1239618</name>
</gene>
<accession>A0A4Y7TQL3</accession>